<evidence type="ECO:0000313" key="1">
    <source>
        <dbReference type="EMBL" id="BEI91018.1"/>
    </source>
</evidence>
<dbReference type="Proteomes" id="UP001233271">
    <property type="component" value="Chromosome 3"/>
</dbReference>
<proteinExistence type="predicted"/>
<evidence type="ECO:0008006" key="3">
    <source>
        <dbReference type="Google" id="ProtNLM"/>
    </source>
</evidence>
<organism evidence="1 2">
    <name type="scientific">Cutaneotrichosporon cavernicola</name>
    <dbReference type="NCBI Taxonomy" id="279322"/>
    <lineage>
        <taxon>Eukaryota</taxon>
        <taxon>Fungi</taxon>
        <taxon>Dikarya</taxon>
        <taxon>Basidiomycota</taxon>
        <taxon>Agaricomycotina</taxon>
        <taxon>Tremellomycetes</taxon>
        <taxon>Trichosporonales</taxon>
        <taxon>Trichosporonaceae</taxon>
        <taxon>Cutaneotrichosporon</taxon>
    </lineage>
</organism>
<accession>A0AA48L2Z9</accession>
<gene>
    <name evidence="1" type="ORF">CcaverHIS019_0310880</name>
</gene>
<dbReference type="InterPro" id="IPR023231">
    <property type="entry name" value="GSKIP_dom_sf"/>
</dbReference>
<dbReference type="RefSeq" id="XP_060456283.1">
    <property type="nucleotide sequence ID" value="XM_060599606.1"/>
</dbReference>
<keyword evidence="2" id="KW-1185">Reference proteome</keyword>
<dbReference type="Gene3D" id="3.30.2280.10">
    <property type="entry name" value="Hypothetical protein (hspc210)"/>
    <property type="match status" value="1"/>
</dbReference>
<sequence length="154" mass="16914">MSSPPPSNILQDPIGELDAALRSHAFGIDPLSHVLVDQSFPRTNAERASVASQVRATKQTSDRVHARAKIVLLEKEGEAEVVLDQRGYTIENTTAPVQVTSHTFESLDALLIALSPAYVRAMNDAVAARFAQGVSERRYHGHEDEDAEEPKWID</sequence>
<dbReference type="AlphaFoldDB" id="A0AA48L2Z9"/>
<protein>
    <recommendedName>
        <fullName evidence="3">GSKIP domain-containing protein</fullName>
    </recommendedName>
</protein>
<name>A0AA48L2Z9_9TREE</name>
<dbReference type="GeneID" id="85494888"/>
<evidence type="ECO:0000313" key="2">
    <source>
        <dbReference type="Proteomes" id="UP001233271"/>
    </source>
</evidence>
<dbReference type="EMBL" id="AP028214">
    <property type="protein sequence ID" value="BEI91018.1"/>
    <property type="molecule type" value="Genomic_DNA"/>
</dbReference>
<dbReference type="KEGG" id="ccac:CcaHIS019_0310880"/>
<reference evidence="1" key="1">
    <citation type="journal article" date="2023" name="BMC Genomics">
        <title>Chromosome-level genome assemblies of Cutaneotrichosporon spp. (Trichosporonales, Basidiomycota) reveal imbalanced evolution between nucleotide sequences and chromosome synteny.</title>
        <authorList>
            <person name="Kobayashi Y."/>
            <person name="Kayamori A."/>
            <person name="Aoki K."/>
            <person name="Shiwa Y."/>
            <person name="Matsutani M."/>
            <person name="Fujita N."/>
            <person name="Sugita T."/>
            <person name="Iwasaki W."/>
            <person name="Tanaka N."/>
            <person name="Takashima M."/>
        </authorList>
    </citation>
    <scope>NUCLEOTIDE SEQUENCE</scope>
    <source>
        <strain evidence="1">HIS019</strain>
    </source>
</reference>